<keyword evidence="4" id="KW-0444">Lipid biosynthesis</keyword>
<accession>A0A7I9V5M8</accession>
<evidence type="ECO:0000256" key="4">
    <source>
        <dbReference type="ARBA" id="ARBA00022516"/>
    </source>
</evidence>
<keyword evidence="7" id="KW-0443">Lipid metabolism</keyword>
<dbReference type="Gene3D" id="3.40.47.10">
    <property type="match status" value="1"/>
</dbReference>
<dbReference type="EMBL" id="BJOV01000002">
    <property type="protein sequence ID" value="GEE00557.1"/>
    <property type="molecule type" value="Genomic_DNA"/>
</dbReference>
<dbReference type="GO" id="GO:0004315">
    <property type="term" value="F:3-oxoacyl-[acyl-carrier-protein] synthase activity"/>
    <property type="evidence" value="ECO:0007669"/>
    <property type="project" value="InterPro"/>
</dbReference>
<dbReference type="NCBIfam" id="NF006829">
    <property type="entry name" value="PRK09352.1"/>
    <property type="match status" value="1"/>
</dbReference>
<evidence type="ECO:0000313" key="12">
    <source>
        <dbReference type="EMBL" id="GEE00557.1"/>
    </source>
</evidence>
<dbReference type="PANTHER" id="PTHR34069">
    <property type="entry name" value="3-OXOACYL-[ACYL-CARRIER-PROTEIN] SYNTHASE 3"/>
    <property type="match status" value="1"/>
</dbReference>
<dbReference type="InterPro" id="IPR004655">
    <property type="entry name" value="FabH"/>
</dbReference>
<keyword evidence="8" id="KW-0275">Fatty acid biosynthesis</keyword>
<dbReference type="Pfam" id="PF08545">
    <property type="entry name" value="ACP_syn_III"/>
    <property type="match status" value="1"/>
</dbReference>
<dbReference type="InterPro" id="IPR016039">
    <property type="entry name" value="Thiolase-like"/>
</dbReference>
<dbReference type="SUPFAM" id="SSF53901">
    <property type="entry name" value="Thiolase-like"/>
    <property type="match status" value="1"/>
</dbReference>
<dbReference type="Proteomes" id="UP000444960">
    <property type="component" value="Unassembled WGS sequence"/>
</dbReference>
<evidence type="ECO:0000256" key="1">
    <source>
        <dbReference type="ARBA" id="ARBA00005189"/>
    </source>
</evidence>
<name>A0A7I9V5M8_9ACTN</name>
<keyword evidence="3" id="KW-0963">Cytoplasm</keyword>
<feature type="domain" description="Beta-ketoacyl-[acyl-carrier-protein] synthase III N-terminal" evidence="11">
    <location>
        <begin position="103"/>
        <end position="180"/>
    </location>
</feature>
<evidence type="ECO:0000256" key="7">
    <source>
        <dbReference type="ARBA" id="ARBA00023098"/>
    </source>
</evidence>
<evidence type="ECO:0000313" key="13">
    <source>
        <dbReference type="Proteomes" id="UP000444960"/>
    </source>
</evidence>
<comment type="pathway">
    <text evidence="1">Lipid metabolism.</text>
</comment>
<proteinExistence type="inferred from homology"/>
<dbReference type="InterPro" id="IPR013751">
    <property type="entry name" value="ACP_syn_III_N"/>
</dbReference>
<organism evidence="12 13">
    <name type="scientific">Gordonia spumicola</name>
    <dbReference type="NCBI Taxonomy" id="589161"/>
    <lineage>
        <taxon>Bacteria</taxon>
        <taxon>Bacillati</taxon>
        <taxon>Actinomycetota</taxon>
        <taxon>Actinomycetes</taxon>
        <taxon>Mycobacteriales</taxon>
        <taxon>Gordoniaceae</taxon>
        <taxon>Gordonia</taxon>
    </lineage>
</organism>
<evidence type="ECO:0000256" key="6">
    <source>
        <dbReference type="ARBA" id="ARBA00022832"/>
    </source>
</evidence>
<evidence type="ECO:0000256" key="2">
    <source>
        <dbReference type="ARBA" id="ARBA00008642"/>
    </source>
</evidence>
<dbReference type="NCBIfam" id="TIGR00747">
    <property type="entry name" value="fabH"/>
    <property type="match status" value="1"/>
</dbReference>
<evidence type="ECO:0000259" key="11">
    <source>
        <dbReference type="Pfam" id="PF08545"/>
    </source>
</evidence>
<gene>
    <name evidence="12" type="primary">fabH_1</name>
    <name evidence="12" type="ORF">nbrc107696_10030</name>
</gene>
<sequence>MLSVGTYRPPDVVTNDRFRTPDASDPDLWLRRRTGITTRHYAGDHDTVASMAVAAARRALDVAGTGADDVDTVIVATSTHMLCTPPAAAEVAYEIGTTNAAAFDLSAGCSGFTHALAVAADLVSCGTSEHVLVIGSEKLTPRLDPDDVYTAPLFGDGAGAVLVGPSDRDGIGRVAWGSDGGRRGSITQTITWDDYLRDRTSRPPVLAMDGPAVFRWAVELVPQVIAQIRSETDVEIKAFIPHQANRRITEAIARSTALPPTVAVADDVTMSGNTSAASIPLAMQSLLESRAAAVGDVALIVGFGAGLCWAGQLVELPAFLPTTEPSTTTEAKATA</sequence>
<dbReference type="GO" id="GO:0044550">
    <property type="term" value="P:secondary metabolite biosynthetic process"/>
    <property type="evidence" value="ECO:0007669"/>
    <property type="project" value="TreeGrafter"/>
</dbReference>
<comment type="similarity">
    <text evidence="2">Belongs to the thiolase-like superfamily. FabH family.</text>
</comment>
<keyword evidence="13" id="KW-1185">Reference proteome</keyword>
<evidence type="ECO:0000259" key="10">
    <source>
        <dbReference type="Pfam" id="PF08541"/>
    </source>
</evidence>
<keyword evidence="5" id="KW-0808">Transferase</keyword>
<keyword evidence="9" id="KW-0012">Acyltransferase</keyword>
<dbReference type="InterPro" id="IPR013747">
    <property type="entry name" value="ACP_syn_III_C"/>
</dbReference>
<dbReference type="Pfam" id="PF08541">
    <property type="entry name" value="ACP_syn_III_C"/>
    <property type="match status" value="1"/>
</dbReference>
<keyword evidence="6" id="KW-0276">Fatty acid metabolism</keyword>
<comment type="caution">
    <text evidence="12">The sequence shown here is derived from an EMBL/GenBank/DDBJ whole genome shotgun (WGS) entry which is preliminary data.</text>
</comment>
<evidence type="ECO:0000256" key="3">
    <source>
        <dbReference type="ARBA" id="ARBA00022490"/>
    </source>
</evidence>
<protein>
    <submittedName>
        <fullName evidence="12">3-oxoacyl-[acyl-carrier-protein] synthase 3</fullName>
    </submittedName>
</protein>
<dbReference type="AlphaFoldDB" id="A0A7I9V5M8"/>
<evidence type="ECO:0000256" key="5">
    <source>
        <dbReference type="ARBA" id="ARBA00022679"/>
    </source>
</evidence>
<feature type="domain" description="Beta-ketoacyl-[acyl-carrier-protein] synthase III C-terminal" evidence="10">
    <location>
        <begin position="235"/>
        <end position="315"/>
    </location>
</feature>
<evidence type="ECO:0000256" key="8">
    <source>
        <dbReference type="ARBA" id="ARBA00023160"/>
    </source>
</evidence>
<reference evidence="13" key="1">
    <citation type="submission" date="2019-06" db="EMBL/GenBank/DDBJ databases">
        <title>Gordonia isolated from sludge of a wastewater treatment plant.</title>
        <authorList>
            <person name="Tamura T."/>
            <person name="Aoyama K."/>
            <person name="Kang Y."/>
            <person name="Saito S."/>
            <person name="Akiyama N."/>
            <person name="Yazawa K."/>
            <person name="Gonoi T."/>
            <person name="Mikami Y."/>
        </authorList>
    </citation>
    <scope>NUCLEOTIDE SEQUENCE [LARGE SCALE GENOMIC DNA]</scope>
    <source>
        <strain evidence="13">NBRC 107696</strain>
    </source>
</reference>
<dbReference type="PANTHER" id="PTHR34069:SF2">
    <property type="entry name" value="BETA-KETOACYL-[ACYL-CARRIER-PROTEIN] SYNTHASE III"/>
    <property type="match status" value="1"/>
</dbReference>
<dbReference type="GO" id="GO:0006633">
    <property type="term" value="P:fatty acid biosynthetic process"/>
    <property type="evidence" value="ECO:0007669"/>
    <property type="project" value="UniProtKB-KW"/>
</dbReference>
<evidence type="ECO:0000256" key="9">
    <source>
        <dbReference type="ARBA" id="ARBA00023315"/>
    </source>
</evidence>
<dbReference type="CDD" id="cd00830">
    <property type="entry name" value="KAS_III"/>
    <property type="match status" value="1"/>
</dbReference>